<evidence type="ECO:0000256" key="7">
    <source>
        <dbReference type="ARBA" id="ARBA00023136"/>
    </source>
</evidence>
<evidence type="ECO:0000313" key="11">
    <source>
        <dbReference type="EMBL" id="MBM6698827.1"/>
    </source>
</evidence>
<gene>
    <name evidence="11" type="ORF">H7U32_00470</name>
</gene>
<dbReference type="Pfam" id="PF00535">
    <property type="entry name" value="Glycos_transf_2"/>
    <property type="match status" value="1"/>
</dbReference>
<dbReference type="SUPFAM" id="SSF53448">
    <property type="entry name" value="Nucleotide-diphospho-sugar transferases"/>
    <property type="match status" value="1"/>
</dbReference>
<reference evidence="11" key="1">
    <citation type="submission" date="2020-08" db="EMBL/GenBank/DDBJ databases">
        <authorList>
            <person name="Cejkova D."/>
            <person name="Kubasova T."/>
            <person name="Jahodarova E."/>
            <person name="Rychlik I."/>
        </authorList>
    </citation>
    <scope>NUCLEOTIDE SEQUENCE</scope>
    <source>
        <strain evidence="11">An836</strain>
    </source>
</reference>
<dbReference type="EMBL" id="JACLYU010000001">
    <property type="protein sequence ID" value="MBM6698827.1"/>
    <property type="molecule type" value="Genomic_DNA"/>
</dbReference>
<comment type="caution">
    <text evidence="11">The sequence shown here is derived from an EMBL/GenBank/DDBJ whole genome shotgun (WGS) entry which is preliminary data.</text>
</comment>
<keyword evidence="12" id="KW-1185">Reference proteome</keyword>
<keyword evidence="5 9" id="KW-0812">Transmembrane</keyword>
<feature type="domain" description="Glycosyltransferase 2-like" evidence="10">
    <location>
        <begin position="7"/>
        <end position="167"/>
    </location>
</feature>
<evidence type="ECO:0000256" key="9">
    <source>
        <dbReference type="SAM" id="Phobius"/>
    </source>
</evidence>
<name>A0A938WW90_9BIFI</name>
<dbReference type="PANTHER" id="PTHR48090:SF8">
    <property type="entry name" value="GLYCOSYLTRANSFERASE CSBB-RELATED"/>
    <property type="match status" value="1"/>
</dbReference>
<dbReference type="FunFam" id="3.90.550.10:FF:000079">
    <property type="entry name" value="Probable glycosyl transferase"/>
    <property type="match status" value="1"/>
</dbReference>
<keyword evidence="2" id="KW-1003">Cell membrane</keyword>
<dbReference type="GO" id="GO:0016757">
    <property type="term" value="F:glycosyltransferase activity"/>
    <property type="evidence" value="ECO:0007669"/>
    <property type="project" value="UniProtKB-KW"/>
</dbReference>
<dbReference type="GO" id="GO:0005886">
    <property type="term" value="C:plasma membrane"/>
    <property type="evidence" value="ECO:0007669"/>
    <property type="project" value="UniProtKB-SubCell"/>
</dbReference>
<dbReference type="PANTHER" id="PTHR48090">
    <property type="entry name" value="UNDECAPRENYL-PHOSPHATE 4-DEOXY-4-FORMAMIDO-L-ARABINOSE TRANSFERASE-RELATED"/>
    <property type="match status" value="1"/>
</dbReference>
<dbReference type="InterPro" id="IPR029044">
    <property type="entry name" value="Nucleotide-diphossugar_trans"/>
</dbReference>
<evidence type="ECO:0000256" key="1">
    <source>
        <dbReference type="ARBA" id="ARBA00004651"/>
    </source>
</evidence>
<feature type="transmembrane region" description="Helical" evidence="9">
    <location>
        <begin position="266"/>
        <end position="291"/>
    </location>
</feature>
<comment type="subcellular location">
    <subcellularLocation>
        <location evidence="1">Cell membrane</location>
        <topology evidence="1">Multi-pass membrane protein</topology>
    </subcellularLocation>
</comment>
<dbReference type="AlphaFoldDB" id="A0A938WW90"/>
<protein>
    <submittedName>
        <fullName evidence="11">Glycosyltransferase family 2 protein</fullName>
    </submittedName>
</protein>
<keyword evidence="6 9" id="KW-1133">Transmembrane helix</keyword>
<evidence type="ECO:0000256" key="3">
    <source>
        <dbReference type="ARBA" id="ARBA00022676"/>
    </source>
</evidence>
<evidence type="ECO:0000256" key="2">
    <source>
        <dbReference type="ARBA" id="ARBA00022475"/>
    </source>
</evidence>
<accession>A0A938WW90</accession>
<comment type="similarity">
    <text evidence="8">Belongs to the glycosyltransferase 2 family. GtrB subfamily.</text>
</comment>
<evidence type="ECO:0000256" key="8">
    <source>
        <dbReference type="ARBA" id="ARBA00038152"/>
    </source>
</evidence>
<dbReference type="Proteomes" id="UP000718821">
    <property type="component" value="Unassembled WGS sequence"/>
</dbReference>
<keyword evidence="7 9" id="KW-0472">Membrane</keyword>
<dbReference type="CDD" id="cd04187">
    <property type="entry name" value="DPM1_like_bac"/>
    <property type="match status" value="1"/>
</dbReference>
<dbReference type="Gene3D" id="3.90.550.10">
    <property type="entry name" value="Spore Coat Polysaccharide Biosynthesis Protein SpsA, Chain A"/>
    <property type="match status" value="1"/>
</dbReference>
<evidence type="ECO:0000256" key="5">
    <source>
        <dbReference type="ARBA" id="ARBA00022692"/>
    </source>
</evidence>
<organism evidence="11 12">
    <name type="scientific">Bifidobacterium pullorum subsp. saeculare</name>
    <dbReference type="NCBI Taxonomy" id="78257"/>
    <lineage>
        <taxon>Bacteria</taxon>
        <taxon>Bacillati</taxon>
        <taxon>Actinomycetota</taxon>
        <taxon>Actinomycetes</taxon>
        <taxon>Bifidobacteriales</taxon>
        <taxon>Bifidobacteriaceae</taxon>
        <taxon>Bifidobacterium</taxon>
    </lineage>
</organism>
<evidence type="ECO:0000256" key="4">
    <source>
        <dbReference type="ARBA" id="ARBA00022679"/>
    </source>
</evidence>
<dbReference type="InterPro" id="IPR050256">
    <property type="entry name" value="Glycosyltransferase_2"/>
</dbReference>
<evidence type="ECO:0000256" key="6">
    <source>
        <dbReference type="ARBA" id="ARBA00022989"/>
    </source>
</evidence>
<feature type="transmembrane region" description="Helical" evidence="9">
    <location>
        <begin position="233"/>
        <end position="254"/>
    </location>
</feature>
<proteinExistence type="inferred from homology"/>
<evidence type="ECO:0000313" key="12">
    <source>
        <dbReference type="Proteomes" id="UP000718821"/>
    </source>
</evidence>
<keyword evidence="4" id="KW-0808">Transferase</keyword>
<sequence>MTPTVTLIVPTYNEEAVLPAAFDRLDALAARGPADRCRYEVLFVDDGSTDGTRGLVGAYAKRRGYADYVFLSRNFGKECAMLAGLDRAEGDAAVIVDADMQDPPELIARMLDLWREGYDDVYARRRSRAGESWFKRTTSRWYYRLLAAMSPVAIQPDTGDFRLLDRRCVLALRRLREANRNTKALFSWIGFRKKEFLYDCDARTAGHSKWNYPKLMRLALDGITSFTTAPLRVAAYVGTAVSVLALGYAGYIVARTLALGVDVPGYASLLVALLFLGGVQLLALGVIGEYLGRMFTEVKRRPDYLVEEESTARGAGGRS</sequence>
<keyword evidence="3" id="KW-0328">Glycosyltransferase</keyword>
<evidence type="ECO:0000259" key="10">
    <source>
        <dbReference type="Pfam" id="PF00535"/>
    </source>
</evidence>
<reference evidence="11" key="2">
    <citation type="journal article" date="2021" name="Sci. Rep.">
        <title>The distribution of antibiotic resistance genes in chicken gut microbiota commensals.</title>
        <authorList>
            <person name="Juricova H."/>
            <person name="Matiasovicova J."/>
            <person name="Kubasova T."/>
            <person name="Cejkova D."/>
            <person name="Rychlik I."/>
        </authorList>
    </citation>
    <scope>NUCLEOTIDE SEQUENCE</scope>
    <source>
        <strain evidence="11">An836</strain>
    </source>
</reference>
<dbReference type="InterPro" id="IPR001173">
    <property type="entry name" value="Glyco_trans_2-like"/>
</dbReference>